<sequence length="132" mass="15454">MCDREILSPIQLVQCTVHLNKRYEMMIHRIIYVGRGRLALLRILLMRGLKRVALVQQLSTLHGRKVFCTIKVLLQHAFVGNLNVWIVQYGVNHRNRTASVVNELSSEEQTFRMFDVFVLQLFVLLCPELFML</sequence>
<evidence type="ECO:0000313" key="1">
    <source>
        <dbReference type="EnsemblMetazoa" id="ACHR014459-PA"/>
    </source>
</evidence>
<reference evidence="2" key="1">
    <citation type="submission" date="2013-03" db="EMBL/GenBank/DDBJ databases">
        <title>The Genome Sequence of Anopheles christyi ACHKN1017.</title>
        <authorList>
            <consortium name="The Broad Institute Genomics Platform"/>
            <person name="Neafsey D.E."/>
            <person name="Besansky N."/>
            <person name="Walker B."/>
            <person name="Young S.K."/>
            <person name="Zeng Q."/>
            <person name="Gargeya S."/>
            <person name="Fitzgerald M."/>
            <person name="Haas B."/>
            <person name="Abouelleil A."/>
            <person name="Allen A.W."/>
            <person name="Alvarado L."/>
            <person name="Arachchi H.M."/>
            <person name="Berlin A.M."/>
            <person name="Chapman S.B."/>
            <person name="Gainer-Dewar J."/>
            <person name="Goldberg J."/>
            <person name="Griggs A."/>
            <person name="Gujja S."/>
            <person name="Hansen M."/>
            <person name="Howarth C."/>
            <person name="Imamovic A."/>
            <person name="Ireland A."/>
            <person name="Larimer J."/>
            <person name="McCowan C."/>
            <person name="Murphy C."/>
            <person name="Pearson M."/>
            <person name="Poon T.W."/>
            <person name="Priest M."/>
            <person name="Roberts A."/>
            <person name="Saif S."/>
            <person name="Shea T."/>
            <person name="Sisk P."/>
            <person name="Sykes S."/>
            <person name="Wortman J."/>
            <person name="Nusbaum C."/>
            <person name="Birren B."/>
        </authorList>
    </citation>
    <scope>NUCLEOTIDE SEQUENCE [LARGE SCALE GENOMIC DNA]</scope>
    <source>
        <strain evidence="2">ACHKN1017</strain>
    </source>
</reference>
<accession>A0A182KJ57</accession>
<organism evidence="1 2">
    <name type="scientific">Anopheles christyi</name>
    <dbReference type="NCBI Taxonomy" id="43041"/>
    <lineage>
        <taxon>Eukaryota</taxon>
        <taxon>Metazoa</taxon>
        <taxon>Ecdysozoa</taxon>
        <taxon>Arthropoda</taxon>
        <taxon>Hexapoda</taxon>
        <taxon>Insecta</taxon>
        <taxon>Pterygota</taxon>
        <taxon>Neoptera</taxon>
        <taxon>Endopterygota</taxon>
        <taxon>Diptera</taxon>
        <taxon>Nematocera</taxon>
        <taxon>Culicoidea</taxon>
        <taxon>Culicidae</taxon>
        <taxon>Anophelinae</taxon>
        <taxon>Anopheles</taxon>
    </lineage>
</organism>
<keyword evidence="2" id="KW-1185">Reference proteome</keyword>
<evidence type="ECO:0000313" key="2">
    <source>
        <dbReference type="Proteomes" id="UP000075881"/>
    </source>
</evidence>
<protein>
    <submittedName>
        <fullName evidence="1">Uncharacterized protein</fullName>
    </submittedName>
</protein>
<dbReference type="AlphaFoldDB" id="A0A182KJ57"/>
<proteinExistence type="predicted"/>
<name>A0A182KJ57_9DIPT</name>
<dbReference type="VEuPathDB" id="VectorBase:ACHR014459"/>
<dbReference type="EnsemblMetazoa" id="ACHR014459-RA">
    <property type="protein sequence ID" value="ACHR014459-PA"/>
    <property type="gene ID" value="ACHR014459"/>
</dbReference>
<dbReference type="Proteomes" id="UP000075881">
    <property type="component" value="Unassembled WGS sequence"/>
</dbReference>
<reference evidence="1" key="2">
    <citation type="submission" date="2020-05" db="UniProtKB">
        <authorList>
            <consortium name="EnsemblMetazoa"/>
        </authorList>
    </citation>
    <scope>IDENTIFICATION</scope>
    <source>
        <strain evidence="1">ACHKN1017</strain>
    </source>
</reference>